<evidence type="ECO:0000259" key="1">
    <source>
        <dbReference type="Pfam" id="PF09019"/>
    </source>
</evidence>
<dbReference type="InterPro" id="IPR015109">
    <property type="entry name" value="Restrct_endonuc_II_EcoRII_C"/>
</dbReference>
<keyword evidence="3" id="KW-0540">Nuclease</keyword>
<dbReference type="InterPro" id="IPR023372">
    <property type="entry name" value="Rest_endonuc_II_EcoRII_N"/>
</dbReference>
<dbReference type="InterPro" id="IPR011335">
    <property type="entry name" value="Restrct_endonuc-II-like"/>
</dbReference>
<evidence type="ECO:0000313" key="4">
    <source>
        <dbReference type="Proteomes" id="UP000530514"/>
    </source>
</evidence>
<keyword evidence="3" id="KW-0255">Endonuclease</keyword>
<dbReference type="InterPro" id="IPR015300">
    <property type="entry name" value="DNA-bd_pseudobarrel_sf"/>
</dbReference>
<dbReference type="Gene3D" id="3.40.91.80">
    <property type="match status" value="1"/>
</dbReference>
<dbReference type="SUPFAM" id="SSF52980">
    <property type="entry name" value="Restriction endonuclease-like"/>
    <property type="match status" value="1"/>
</dbReference>
<organism evidence="3 4">
    <name type="scientific">Thermoactinomyces daqus</name>
    <dbReference type="NCBI Taxonomy" id="1329516"/>
    <lineage>
        <taxon>Bacteria</taxon>
        <taxon>Bacillati</taxon>
        <taxon>Bacillota</taxon>
        <taxon>Bacilli</taxon>
        <taxon>Bacillales</taxon>
        <taxon>Thermoactinomycetaceae</taxon>
        <taxon>Thermoactinomyces</taxon>
    </lineage>
</organism>
<dbReference type="SUPFAM" id="SSF101936">
    <property type="entry name" value="DNA-binding pseudobarrel domain"/>
    <property type="match status" value="1"/>
</dbReference>
<dbReference type="AlphaFoldDB" id="A0A7W1XDE3"/>
<proteinExistence type="predicted"/>
<dbReference type="InterPro" id="IPR038365">
    <property type="entry name" value="EcoRII_C_sf"/>
</dbReference>
<evidence type="ECO:0000313" key="3">
    <source>
        <dbReference type="EMBL" id="MBA4544563.1"/>
    </source>
</evidence>
<sequence length="382" mass="44945">MHDVNVAIETAEKFGRFFCKFLALNDVGLNPRSHQEGIYIPKKAAPLFFDEEGQKGENKDRLINIFLEEGYPPIEARAIWYGRETRREYRITRFWAYSPFDKAEQLGNLFVMVRASEDDYYVFILNREDDIETFLNTFSISLTQNNAVFGVDEDRETQLERRINSYASEFTEFPPTIQVALKSREFYRGSLNDPDKTLVKWIETEYKIFNALEKAIYREELTTPFHDVDKLITFANTVLNRRKSRAGKSLEHHIDYILKQFNIPFDHPGKTEGNKKPDFIFPSNEDYANIMFDEKKLTFLGAKTTCKDRWRQILNEANRIPVKHLLTLQQGISKNQLEEMKAEKVQLVVPRELHGNYPLENRNDLLDFKTFIQQMKEKYGVC</sequence>
<keyword evidence="4" id="KW-1185">Reference proteome</keyword>
<evidence type="ECO:0000259" key="2">
    <source>
        <dbReference type="Pfam" id="PF09217"/>
    </source>
</evidence>
<dbReference type="OrthoDB" id="9797574at2"/>
<dbReference type="Proteomes" id="UP000530514">
    <property type="component" value="Unassembled WGS sequence"/>
</dbReference>
<dbReference type="RefSeq" id="WP_033101251.1">
    <property type="nucleotide sequence ID" value="NZ_JACEIP010000046.1"/>
</dbReference>
<reference evidence="3 4" key="1">
    <citation type="submission" date="2020-07" db="EMBL/GenBank/DDBJ databases">
        <authorList>
            <person name="Feng H."/>
        </authorList>
    </citation>
    <scope>NUCLEOTIDE SEQUENCE [LARGE SCALE GENOMIC DNA]</scope>
    <source>
        <strain evidence="4">s-11</strain>
    </source>
</reference>
<dbReference type="GO" id="GO:0003677">
    <property type="term" value="F:DNA binding"/>
    <property type="evidence" value="ECO:0007669"/>
    <property type="project" value="InterPro"/>
</dbReference>
<gene>
    <name evidence="3" type="ORF">H1164_17175</name>
</gene>
<feature type="domain" description="Restriction endonuclease type II EcoRII N-terminal" evidence="2">
    <location>
        <begin position="17"/>
        <end position="136"/>
    </location>
</feature>
<dbReference type="Pfam" id="PF09019">
    <property type="entry name" value="EcoRII-C"/>
    <property type="match status" value="1"/>
</dbReference>
<dbReference type="Gene3D" id="2.40.330.10">
    <property type="entry name" value="DNA-binding pseudobarrel domain"/>
    <property type="match status" value="1"/>
</dbReference>
<comment type="caution">
    <text evidence="3">The sequence shown here is derived from an EMBL/GenBank/DDBJ whole genome shotgun (WGS) entry which is preliminary data.</text>
</comment>
<dbReference type="Pfam" id="PF09217">
    <property type="entry name" value="EcoRII-N"/>
    <property type="match status" value="1"/>
</dbReference>
<accession>A0A7W1XDE3</accession>
<feature type="domain" description="Restriction endonuclease type II EcoRII C-terminal" evidence="1">
    <location>
        <begin position="209"/>
        <end position="372"/>
    </location>
</feature>
<dbReference type="GO" id="GO:0009307">
    <property type="term" value="P:DNA restriction-modification system"/>
    <property type="evidence" value="ECO:0007669"/>
    <property type="project" value="InterPro"/>
</dbReference>
<dbReference type="EMBL" id="JACEIP010000046">
    <property type="protein sequence ID" value="MBA4544563.1"/>
    <property type="molecule type" value="Genomic_DNA"/>
</dbReference>
<name>A0A7W1XDE3_9BACL</name>
<protein>
    <submittedName>
        <fullName evidence="3">Restriction endonuclease</fullName>
    </submittedName>
</protein>
<dbReference type="GO" id="GO:0009036">
    <property type="term" value="F:type II site-specific deoxyribonuclease activity"/>
    <property type="evidence" value="ECO:0007669"/>
    <property type="project" value="InterPro"/>
</dbReference>
<keyword evidence="3" id="KW-0378">Hydrolase</keyword>